<reference evidence="3" key="1">
    <citation type="submission" date="2022-08" db="EMBL/GenBank/DDBJ databases">
        <title>Complete genome sequence of 14 non-tuberculosis mycobacteria type-strains.</title>
        <authorList>
            <person name="Igarashi Y."/>
            <person name="Osugi A."/>
            <person name="Mitarai S."/>
        </authorList>
    </citation>
    <scope>NUCLEOTIDE SEQUENCE</scope>
    <source>
        <strain evidence="3">DSM 45575</strain>
    </source>
</reference>
<dbReference type="PANTHER" id="PTHR36151">
    <property type="entry name" value="BLR2777 PROTEIN"/>
    <property type="match status" value="1"/>
</dbReference>
<proteinExistence type="predicted"/>
<dbReference type="Pfam" id="PF09995">
    <property type="entry name" value="MPAB_Lcp_cat"/>
    <property type="match status" value="1"/>
</dbReference>
<feature type="domain" description="ER-bound oxygenase mpaB/mpaB'/Rubber oxygenase catalytic" evidence="2">
    <location>
        <begin position="49"/>
        <end position="278"/>
    </location>
</feature>
<sequence length="312" mass="35222">MAHQVNAAGGGHDAVAPRSAPPKPAADPRGRDTTPTAAGLRAEERAVLRRRADGIGALIGDTANVFLQLAWPEIGYGVVESSVTGGQVMRHPFKRARTTLAYLGIALEGTQEQIDLYRQAVGTSHRQVRSGPDSPVKYNAFDRELQLWVASCLFYGFWDISVRMHGPMTRHDEEVLLRACARLGTSLQVPQDMWHQSMADFWRYWERSLQRASIDDTIGAYFHDLLNLRMLPFPLDRLFGPVHAWFNTGLTPPEIRRQLGLRWTAADERRHDRALRALGVVYRRLPRVLRMFPLNAAAWATLTLHRFGRPMV</sequence>
<evidence type="ECO:0000313" key="3">
    <source>
        <dbReference type="EMBL" id="ULN51805.1"/>
    </source>
</evidence>
<evidence type="ECO:0000313" key="4">
    <source>
        <dbReference type="Proteomes" id="UP001055200"/>
    </source>
</evidence>
<name>A0ABY3U1I6_9MYCO</name>
<dbReference type="PANTHER" id="PTHR36151:SF3">
    <property type="entry name" value="ER-BOUND OXYGENASE MPAB_MPAB'_RUBBER OXYGENASE CATALYTIC DOMAIN-CONTAINING PROTEIN"/>
    <property type="match status" value="1"/>
</dbReference>
<dbReference type="Proteomes" id="UP001055200">
    <property type="component" value="Chromosome"/>
</dbReference>
<keyword evidence="4" id="KW-1185">Reference proteome</keyword>
<organism evidence="3 4">
    <name type="scientific">Mycolicibacillus parakoreensis</name>
    <dbReference type="NCBI Taxonomy" id="1069221"/>
    <lineage>
        <taxon>Bacteria</taxon>
        <taxon>Bacillati</taxon>
        <taxon>Actinomycetota</taxon>
        <taxon>Actinomycetes</taxon>
        <taxon>Mycobacteriales</taxon>
        <taxon>Mycobacteriaceae</taxon>
        <taxon>Mycolicibacillus</taxon>
    </lineage>
</organism>
<gene>
    <name evidence="3" type="ORF">MIU77_13020</name>
</gene>
<protein>
    <submittedName>
        <fullName evidence="3">Oxygenase MpaB family protein</fullName>
    </submittedName>
</protein>
<dbReference type="RefSeq" id="WP_240170087.1">
    <property type="nucleotide sequence ID" value="NZ_CP092365.1"/>
</dbReference>
<evidence type="ECO:0000256" key="1">
    <source>
        <dbReference type="SAM" id="MobiDB-lite"/>
    </source>
</evidence>
<dbReference type="EMBL" id="CP092365">
    <property type="protein sequence ID" value="ULN51805.1"/>
    <property type="molecule type" value="Genomic_DNA"/>
</dbReference>
<accession>A0ABY3U1I6</accession>
<evidence type="ECO:0000259" key="2">
    <source>
        <dbReference type="Pfam" id="PF09995"/>
    </source>
</evidence>
<feature type="region of interest" description="Disordered" evidence="1">
    <location>
        <begin position="1"/>
        <end position="41"/>
    </location>
</feature>
<dbReference type="InterPro" id="IPR018713">
    <property type="entry name" value="MPAB/Lcp_cat_dom"/>
</dbReference>